<gene>
    <name evidence="2" type="ORF">Cme02nite_20510</name>
</gene>
<comment type="caution">
    <text evidence="2">The sequence shown here is derived from an EMBL/GenBank/DDBJ whole genome shotgun (WGS) entry which is preliminary data.</text>
</comment>
<dbReference type="AlphaFoldDB" id="A0A8J3LDW6"/>
<proteinExistence type="predicted"/>
<evidence type="ECO:0000313" key="2">
    <source>
        <dbReference type="EMBL" id="GIG13719.1"/>
    </source>
</evidence>
<dbReference type="RefSeq" id="WP_203671134.1">
    <property type="nucleotide sequence ID" value="NZ_BAAATT010000014.1"/>
</dbReference>
<organism evidence="2 3">
    <name type="scientific">Catellatospora methionotrophica</name>
    <dbReference type="NCBI Taxonomy" id="121620"/>
    <lineage>
        <taxon>Bacteria</taxon>
        <taxon>Bacillati</taxon>
        <taxon>Actinomycetota</taxon>
        <taxon>Actinomycetes</taxon>
        <taxon>Micromonosporales</taxon>
        <taxon>Micromonosporaceae</taxon>
        <taxon>Catellatospora</taxon>
    </lineage>
</organism>
<evidence type="ECO:0000313" key="3">
    <source>
        <dbReference type="Proteomes" id="UP000660339"/>
    </source>
</evidence>
<protein>
    <recommendedName>
        <fullName evidence="1">DUF397 domain-containing protein</fullName>
    </recommendedName>
</protein>
<dbReference type="InterPro" id="IPR007278">
    <property type="entry name" value="DUF397"/>
</dbReference>
<evidence type="ECO:0000259" key="1">
    <source>
        <dbReference type="Pfam" id="PF04149"/>
    </source>
</evidence>
<sequence length="64" mass="7095">MTSVLHAVWKKSRRCESGHCVEIADLAVAVGIRDSVTPQQHLIISPESFRVFVDGVKSGEFDRV</sequence>
<dbReference type="EMBL" id="BONJ01000007">
    <property type="protein sequence ID" value="GIG13719.1"/>
    <property type="molecule type" value="Genomic_DNA"/>
</dbReference>
<feature type="domain" description="DUF397" evidence="1">
    <location>
        <begin position="7"/>
        <end position="57"/>
    </location>
</feature>
<reference evidence="2" key="1">
    <citation type="submission" date="2021-01" db="EMBL/GenBank/DDBJ databases">
        <title>Whole genome shotgun sequence of Catellatospora methionotrophica NBRC 14553.</title>
        <authorList>
            <person name="Komaki H."/>
            <person name="Tamura T."/>
        </authorList>
    </citation>
    <scope>NUCLEOTIDE SEQUENCE</scope>
    <source>
        <strain evidence="2">NBRC 14553</strain>
    </source>
</reference>
<accession>A0A8J3LDW6</accession>
<dbReference type="Pfam" id="PF04149">
    <property type="entry name" value="DUF397"/>
    <property type="match status" value="1"/>
</dbReference>
<keyword evidence="3" id="KW-1185">Reference proteome</keyword>
<dbReference type="Proteomes" id="UP000660339">
    <property type="component" value="Unassembled WGS sequence"/>
</dbReference>
<name>A0A8J3LDW6_9ACTN</name>